<protein>
    <submittedName>
        <fullName evidence="1">Uncharacterized protein</fullName>
    </submittedName>
</protein>
<dbReference type="EMBL" id="WMJY01000046">
    <property type="protein sequence ID" value="MTH30889.1"/>
    <property type="molecule type" value="Genomic_DNA"/>
</dbReference>
<accession>A0A7K1GQY1</accession>
<organism evidence="1 2">
    <name type="scientific">Myroides pelagicus</name>
    <dbReference type="NCBI Taxonomy" id="270914"/>
    <lineage>
        <taxon>Bacteria</taxon>
        <taxon>Pseudomonadati</taxon>
        <taxon>Bacteroidota</taxon>
        <taxon>Flavobacteriia</taxon>
        <taxon>Flavobacteriales</taxon>
        <taxon>Flavobacteriaceae</taxon>
        <taxon>Myroides</taxon>
    </lineage>
</organism>
<comment type="caution">
    <text evidence="1">The sequence shown here is derived from an EMBL/GenBank/DDBJ whole genome shotgun (WGS) entry which is preliminary data.</text>
</comment>
<dbReference type="AlphaFoldDB" id="A0A7K1GQY1"/>
<name>A0A7K1GQY1_9FLAO</name>
<evidence type="ECO:0000313" key="2">
    <source>
        <dbReference type="Proteomes" id="UP000488936"/>
    </source>
</evidence>
<gene>
    <name evidence="1" type="ORF">GJV77_13475</name>
</gene>
<keyword evidence="2" id="KW-1185">Reference proteome</keyword>
<sequence length="251" mass="28645">MNTKIFLIKCVLIFLFSCQQDKMQENLNSKTNYTNENLDGTITIQGIVTLKGSNKPPLGVTTMNVKNKWNYTKDFTSATSKRKKTAFGENKRVFVRQDGYYSITINKYDTLVLIPTPYLYKKPKNFIGLNKSQNLNIELEPLPLNVIQEFQKENSLGYNTFYNQLKTINPDSLITISGSVYNSITKKPLENIPITTSFIINTNGASTFHLTNRYGQFTINTPKKSHIVINGIDRNYIDFIAKNDTVINLNL</sequence>
<reference evidence="1 2" key="1">
    <citation type="journal article" date="2006" name="Int. J. Syst. Evol. Microbiol.">
        <title>Myroides pelagicus sp. nov., isolated from seawater in Thailand.</title>
        <authorList>
            <person name="Yoon J."/>
            <person name="Maneerat S."/>
            <person name="Kawai F."/>
            <person name="Yokota A."/>
        </authorList>
    </citation>
    <scope>NUCLEOTIDE SEQUENCE [LARGE SCALE GENOMIC DNA]</scope>
    <source>
        <strain evidence="1 2">SM1T</strain>
    </source>
</reference>
<evidence type="ECO:0000313" key="1">
    <source>
        <dbReference type="EMBL" id="MTH30889.1"/>
    </source>
</evidence>
<proteinExistence type="predicted"/>
<dbReference type="RefSeq" id="WP_155036861.1">
    <property type="nucleotide sequence ID" value="NZ_JBHTIG010000016.1"/>
</dbReference>
<dbReference type="OrthoDB" id="1434667at2"/>
<dbReference type="Proteomes" id="UP000488936">
    <property type="component" value="Unassembled WGS sequence"/>
</dbReference>